<dbReference type="SMART" id="SM00966">
    <property type="entry name" value="SpoVT_AbrB"/>
    <property type="match status" value="1"/>
</dbReference>
<evidence type="ECO:0000313" key="3">
    <source>
        <dbReference type="Proteomes" id="UP000199412"/>
    </source>
</evidence>
<dbReference type="InterPro" id="IPR007159">
    <property type="entry name" value="SpoVT-AbrB_dom"/>
</dbReference>
<proteinExistence type="predicted"/>
<accession>A0A1G7BXU6</accession>
<dbReference type="InterPro" id="IPR037914">
    <property type="entry name" value="SpoVT-AbrB_sf"/>
</dbReference>
<evidence type="ECO:0000259" key="1">
    <source>
        <dbReference type="SMART" id="SM00966"/>
    </source>
</evidence>
<dbReference type="RefSeq" id="WP_092785292.1">
    <property type="nucleotide sequence ID" value="NZ_FNAP01000005.1"/>
</dbReference>
<gene>
    <name evidence="2" type="ORF">SAMN05421720_105198</name>
</gene>
<dbReference type="GO" id="GO:0003677">
    <property type="term" value="F:DNA binding"/>
    <property type="evidence" value="ECO:0007669"/>
    <property type="project" value="InterPro"/>
</dbReference>
<dbReference type="AlphaFoldDB" id="A0A1G7BXU6"/>
<protein>
    <submittedName>
        <fullName evidence="2">Antitoxin ChpS</fullName>
    </submittedName>
</protein>
<dbReference type="Pfam" id="PF04014">
    <property type="entry name" value="MazE_antitoxin"/>
    <property type="match status" value="1"/>
</dbReference>
<name>A0A1G7BXU6_9PROT</name>
<evidence type="ECO:0000313" key="2">
    <source>
        <dbReference type="EMBL" id="SDE31226.1"/>
    </source>
</evidence>
<dbReference type="EMBL" id="FNAP01000005">
    <property type="protein sequence ID" value="SDE31226.1"/>
    <property type="molecule type" value="Genomic_DNA"/>
</dbReference>
<dbReference type="OrthoDB" id="5459182at2"/>
<keyword evidence="3" id="KW-1185">Reference proteome</keyword>
<dbReference type="Gene3D" id="2.10.260.10">
    <property type="match status" value="1"/>
</dbReference>
<sequence length="85" mass="9192">MHTVRLRQVGGSVMLTIPPAFLDALRLSAGAEVGLAVDAGRLVIELHARPRYLLDELLAQCDPAAEVSDEDRAWQDAEPTGTEIL</sequence>
<feature type="domain" description="SpoVT-AbrB" evidence="1">
    <location>
        <begin position="7"/>
        <end position="50"/>
    </location>
</feature>
<dbReference type="STRING" id="69960.SAMN05421720_105198"/>
<reference evidence="2 3" key="1">
    <citation type="submission" date="2016-10" db="EMBL/GenBank/DDBJ databases">
        <authorList>
            <person name="de Groot N.N."/>
        </authorList>
    </citation>
    <scope>NUCLEOTIDE SEQUENCE [LARGE SCALE GENOMIC DNA]</scope>
    <source>
        <strain evidence="2 3">ATCC 700224</strain>
    </source>
</reference>
<dbReference type="Proteomes" id="UP000199412">
    <property type="component" value="Unassembled WGS sequence"/>
</dbReference>
<organism evidence="2 3">
    <name type="scientific">Rhodospira trueperi</name>
    <dbReference type="NCBI Taxonomy" id="69960"/>
    <lineage>
        <taxon>Bacteria</taxon>
        <taxon>Pseudomonadati</taxon>
        <taxon>Pseudomonadota</taxon>
        <taxon>Alphaproteobacteria</taxon>
        <taxon>Rhodospirillales</taxon>
        <taxon>Rhodospirillaceae</taxon>
        <taxon>Rhodospira</taxon>
    </lineage>
</organism>
<dbReference type="SUPFAM" id="SSF89447">
    <property type="entry name" value="AbrB/MazE/MraZ-like"/>
    <property type="match status" value="1"/>
</dbReference>